<sequence>MKRQFSLLFLLLAALLLPPLAAKADAAAPPSAEIRVVRIADVISPVVADFVAAELDRVNQSGGRAFLLELDTPGGLDSAMRTIIQKILGSRAPVIVYVYPSGARAASAGALITLAADFAAMAPGTNLGAAHPVAIGPGGGGDETMMEKVVNDAVAYARSLAEQRGRNVTWAEKIVRESISTSAGEALELKVIDLIAADEAALLAALDGRRYLRDGAAQILTTADATLVRAEMGWRQEILAAISNPNVAYLLLMLGIMGIFFEISQPGVILPGAIGTLALLLALFAFQTLPVNYTGVLLILLAIVLFILEIKVASYGMLTVGGIVALALGSLMLIESTDPALRISPALIAATVAVAGGFFALVVFFVVRTQQGRFFSGVEGMVGERGAAVSAVSETGRVFVHGEYWDAWSRSPISAGEAVEVVRVEEGMRLEVRRAAEQKEKQGD</sequence>
<comment type="subcellular location">
    <subcellularLocation>
        <location evidence="1">Membrane</location>
        <topology evidence="1">Multi-pass membrane protein</topology>
    </subcellularLocation>
</comment>
<dbReference type="PANTHER" id="PTHR33507:SF4">
    <property type="entry name" value="NODULATION COMPETITIVENESS PROTEIN NFED"/>
    <property type="match status" value="1"/>
</dbReference>
<dbReference type="Proteomes" id="UP000057158">
    <property type="component" value="Chromosome"/>
</dbReference>
<organism evidence="10 11">
    <name type="scientific">Desulfuromonas soudanensis</name>
    <dbReference type="NCBI Taxonomy" id="1603606"/>
    <lineage>
        <taxon>Bacteria</taxon>
        <taxon>Pseudomonadati</taxon>
        <taxon>Thermodesulfobacteriota</taxon>
        <taxon>Desulfuromonadia</taxon>
        <taxon>Desulfuromonadales</taxon>
        <taxon>Desulfuromonadaceae</taxon>
        <taxon>Desulfuromonas</taxon>
    </lineage>
</organism>
<keyword evidence="3 5" id="KW-1133">Transmembrane helix</keyword>
<evidence type="ECO:0000259" key="7">
    <source>
        <dbReference type="Pfam" id="PF01957"/>
    </source>
</evidence>
<dbReference type="Gene3D" id="3.90.226.10">
    <property type="entry name" value="2-enoyl-CoA Hydratase, Chain A, domain 1"/>
    <property type="match status" value="1"/>
</dbReference>
<dbReference type="GO" id="GO:0016020">
    <property type="term" value="C:membrane"/>
    <property type="evidence" value="ECO:0007669"/>
    <property type="project" value="UniProtKB-SubCell"/>
</dbReference>
<name>A0A0M4D8H4_9BACT</name>
<reference evidence="10 11" key="1">
    <citation type="submission" date="2015-07" db="EMBL/GenBank/DDBJ databases">
        <title>Isolation and Genomic Characterization of a Novel Halophilic Metal-Reducing Deltaproteobacterium from the Deep Subsurface.</title>
        <authorList>
            <person name="Badalamenti J.P."/>
            <person name="Summers Z.M."/>
            <person name="Gralnick J.A."/>
            <person name="Bond D.R."/>
        </authorList>
    </citation>
    <scope>NUCLEOTIDE SEQUENCE [LARGE SCALE GENOMIC DNA]</scope>
    <source>
        <strain evidence="10 11">WTL</strain>
    </source>
</reference>
<protein>
    <submittedName>
        <fullName evidence="10">Nodulation efficiency protein NfeD</fullName>
    </submittedName>
</protein>
<evidence type="ECO:0000256" key="3">
    <source>
        <dbReference type="ARBA" id="ARBA00022989"/>
    </source>
</evidence>
<feature type="domain" description="NfeD1b N-terminal" evidence="9">
    <location>
        <begin position="34"/>
        <end position="196"/>
    </location>
</feature>
<keyword evidence="2 5" id="KW-0812">Transmembrane</keyword>
<evidence type="ECO:0000313" key="11">
    <source>
        <dbReference type="Proteomes" id="UP000057158"/>
    </source>
</evidence>
<dbReference type="OrthoDB" id="5289056at2"/>
<dbReference type="InterPro" id="IPR012340">
    <property type="entry name" value="NA-bd_OB-fold"/>
</dbReference>
<evidence type="ECO:0000256" key="4">
    <source>
        <dbReference type="ARBA" id="ARBA00023136"/>
    </source>
</evidence>
<dbReference type="SUPFAM" id="SSF52096">
    <property type="entry name" value="ClpP/crotonase"/>
    <property type="match status" value="1"/>
</dbReference>
<evidence type="ECO:0000259" key="8">
    <source>
        <dbReference type="Pfam" id="PF24961"/>
    </source>
</evidence>
<dbReference type="STRING" id="1603606.DSOUD_1249"/>
<dbReference type="FunFam" id="3.90.226.10:FF:000089">
    <property type="entry name" value="Membrane-bound serine protease"/>
    <property type="match status" value="1"/>
</dbReference>
<dbReference type="InterPro" id="IPR056738">
    <property type="entry name" value="NfeD1b_N"/>
</dbReference>
<feature type="domain" description="NfeD-like C-terminal" evidence="7">
    <location>
        <begin position="378"/>
        <end position="434"/>
    </location>
</feature>
<dbReference type="PANTHER" id="PTHR33507">
    <property type="entry name" value="INNER MEMBRANE PROTEIN YBBJ"/>
    <property type="match status" value="1"/>
</dbReference>
<dbReference type="AlphaFoldDB" id="A0A0M4D8H4"/>
<evidence type="ECO:0000256" key="1">
    <source>
        <dbReference type="ARBA" id="ARBA00004141"/>
    </source>
</evidence>
<feature type="transmembrane region" description="Helical" evidence="5">
    <location>
        <begin position="238"/>
        <end position="261"/>
    </location>
</feature>
<feature type="transmembrane region" description="Helical" evidence="5">
    <location>
        <begin position="291"/>
        <end position="308"/>
    </location>
</feature>
<accession>A0A0M4D8H4</accession>
<keyword evidence="6" id="KW-0732">Signal</keyword>
<dbReference type="EMBL" id="CP010802">
    <property type="protein sequence ID" value="ALC16030.1"/>
    <property type="molecule type" value="Genomic_DNA"/>
</dbReference>
<feature type="transmembrane region" description="Helical" evidence="5">
    <location>
        <begin position="346"/>
        <end position="367"/>
    </location>
</feature>
<feature type="transmembrane region" description="Helical" evidence="5">
    <location>
        <begin position="315"/>
        <end position="334"/>
    </location>
</feature>
<evidence type="ECO:0000256" key="5">
    <source>
        <dbReference type="SAM" id="Phobius"/>
    </source>
</evidence>
<feature type="transmembrane region" description="Helical" evidence="5">
    <location>
        <begin position="268"/>
        <end position="285"/>
    </location>
</feature>
<dbReference type="Gene3D" id="2.40.50.140">
    <property type="entry name" value="Nucleic acid-binding proteins"/>
    <property type="match status" value="1"/>
</dbReference>
<dbReference type="InterPro" id="IPR029045">
    <property type="entry name" value="ClpP/crotonase-like_dom_sf"/>
</dbReference>
<feature type="chain" id="PRO_5005791971" evidence="6">
    <location>
        <begin position="25"/>
        <end position="444"/>
    </location>
</feature>
<dbReference type="InterPro" id="IPR002810">
    <property type="entry name" value="NfeD-like_C"/>
</dbReference>
<gene>
    <name evidence="10" type="primary">nfeD</name>
    <name evidence="10" type="ORF">DSOUD_1249</name>
</gene>
<dbReference type="Pfam" id="PF25145">
    <property type="entry name" value="NfeD1b_N"/>
    <property type="match status" value="1"/>
</dbReference>
<dbReference type="KEGG" id="des:DSOUD_1249"/>
<keyword evidence="11" id="KW-1185">Reference proteome</keyword>
<evidence type="ECO:0000256" key="2">
    <source>
        <dbReference type="ARBA" id="ARBA00022692"/>
    </source>
</evidence>
<feature type="signal peptide" evidence="6">
    <location>
        <begin position="1"/>
        <end position="24"/>
    </location>
</feature>
<dbReference type="InterPro" id="IPR056739">
    <property type="entry name" value="NfeD_membrane"/>
</dbReference>
<evidence type="ECO:0000256" key="6">
    <source>
        <dbReference type="SAM" id="SignalP"/>
    </source>
</evidence>
<dbReference type="InterPro" id="IPR052165">
    <property type="entry name" value="Membrane_assoc_protease"/>
</dbReference>
<proteinExistence type="predicted"/>
<evidence type="ECO:0000259" key="9">
    <source>
        <dbReference type="Pfam" id="PF25145"/>
    </source>
</evidence>
<dbReference type="PATRIC" id="fig|1603606.3.peg.1365"/>
<dbReference type="Pfam" id="PF01957">
    <property type="entry name" value="NfeD"/>
    <property type="match status" value="1"/>
</dbReference>
<dbReference type="CDD" id="cd07020">
    <property type="entry name" value="Clp_protease_NfeD_1"/>
    <property type="match status" value="1"/>
</dbReference>
<dbReference type="Pfam" id="PF24961">
    <property type="entry name" value="NfeD_membrane"/>
    <property type="match status" value="1"/>
</dbReference>
<feature type="domain" description="NfeD integral membrane" evidence="8">
    <location>
        <begin position="246"/>
        <end position="363"/>
    </location>
</feature>
<dbReference type="RefSeq" id="WP_053550181.1">
    <property type="nucleotide sequence ID" value="NZ_CP010802.1"/>
</dbReference>
<evidence type="ECO:0000313" key="10">
    <source>
        <dbReference type="EMBL" id="ALC16030.1"/>
    </source>
</evidence>
<keyword evidence="4 5" id="KW-0472">Membrane</keyword>
<dbReference type="SUPFAM" id="SSF141322">
    <property type="entry name" value="NfeD domain-like"/>
    <property type="match status" value="1"/>
</dbReference>